<keyword evidence="3" id="KW-0804">Transcription</keyword>
<evidence type="ECO:0000256" key="1">
    <source>
        <dbReference type="ARBA" id="ARBA00023015"/>
    </source>
</evidence>
<dbReference type="Pfam" id="PF00455">
    <property type="entry name" value="DeoRC"/>
    <property type="match status" value="1"/>
</dbReference>
<dbReference type="SMART" id="SM00420">
    <property type="entry name" value="HTH_DEOR"/>
    <property type="match status" value="1"/>
</dbReference>
<name>A0ABT1ELG1_9FIRM</name>
<feature type="domain" description="HTH deoR-type" evidence="4">
    <location>
        <begin position="3"/>
        <end position="58"/>
    </location>
</feature>
<evidence type="ECO:0000313" key="5">
    <source>
        <dbReference type="EMBL" id="MCP1111539.1"/>
    </source>
</evidence>
<dbReference type="InterPro" id="IPR037171">
    <property type="entry name" value="NagB/RpiA_transferase-like"/>
</dbReference>
<dbReference type="Gene3D" id="3.40.50.1360">
    <property type="match status" value="1"/>
</dbReference>
<dbReference type="InterPro" id="IPR001034">
    <property type="entry name" value="DeoR_HTH"/>
</dbReference>
<dbReference type="SMART" id="SM01134">
    <property type="entry name" value="DeoRC"/>
    <property type="match status" value="1"/>
</dbReference>
<dbReference type="InterPro" id="IPR018356">
    <property type="entry name" value="Tscrpt_reg_HTH_DeoR_CS"/>
</dbReference>
<evidence type="ECO:0000313" key="6">
    <source>
        <dbReference type="Proteomes" id="UP001523565"/>
    </source>
</evidence>
<reference evidence="5 6" key="1">
    <citation type="journal article" date="2022" name="Genome Biol. Evol.">
        <title>Host diet, physiology and behaviors set the stage for Lachnospiraceae cladogenesis.</title>
        <authorList>
            <person name="Vera-Ponce De Leon A."/>
            <person name="Schneider M."/>
            <person name="Jahnes B.C."/>
            <person name="Sadowski V."/>
            <person name="Camuy-Velez L.A."/>
            <person name="Duan J."/>
            <person name="Sabree Z.L."/>
        </authorList>
    </citation>
    <scope>NUCLEOTIDE SEQUENCE [LARGE SCALE GENOMIC DNA]</scope>
    <source>
        <strain evidence="5 6">PAL227</strain>
    </source>
</reference>
<dbReference type="PANTHER" id="PTHR30363:SF56">
    <property type="entry name" value="TRANSCRIPTIONAL REGULATOR, DEOR FAMILY"/>
    <property type="match status" value="1"/>
</dbReference>
<evidence type="ECO:0000256" key="3">
    <source>
        <dbReference type="ARBA" id="ARBA00023163"/>
    </source>
</evidence>
<proteinExistence type="predicted"/>
<dbReference type="GO" id="GO:0003677">
    <property type="term" value="F:DNA binding"/>
    <property type="evidence" value="ECO:0007669"/>
    <property type="project" value="UniProtKB-KW"/>
</dbReference>
<organism evidence="5 6">
    <name type="scientific">Ohessyouella blattaphilus</name>
    <dbReference type="NCBI Taxonomy" id="2949333"/>
    <lineage>
        <taxon>Bacteria</taxon>
        <taxon>Bacillati</taxon>
        <taxon>Bacillota</taxon>
        <taxon>Clostridia</taxon>
        <taxon>Lachnospirales</taxon>
        <taxon>Lachnospiraceae</taxon>
        <taxon>Ohessyouella</taxon>
    </lineage>
</organism>
<dbReference type="InterPro" id="IPR036390">
    <property type="entry name" value="WH_DNA-bd_sf"/>
</dbReference>
<keyword evidence="6" id="KW-1185">Reference proteome</keyword>
<evidence type="ECO:0000256" key="2">
    <source>
        <dbReference type="ARBA" id="ARBA00023125"/>
    </source>
</evidence>
<dbReference type="Pfam" id="PF08220">
    <property type="entry name" value="HTH_DeoR"/>
    <property type="match status" value="1"/>
</dbReference>
<dbReference type="PRINTS" id="PR00037">
    <property type="entry name" value="HTHLACR"/>
</dbReference>
<dbReference type="Gene3D" id="1.10.10.10">
    <property type="entry name" value="Winged helix-like DNA-binding domain superfamily/Winged helix DNA-binding domain"/>
    <property type="match status" value="1"/>
</dbReference>
<dbReference type="PANTHER" id="PTHR30363">
    <property type="entry name" value="HTH-TYPE TRANSCRIPTIONAL REGULATOR SRLR-RELATED"/>
    <property type="match status" value="1"/>
</dbReference>
<keyword evidence="2 5" id="KW-0238">DNA-binding</keyword>
<dbReference type="PROSITE" id="PS51000">
    <property type="entry name" value="HTH_DEOR_2"/>
    <property type="match status" value="1"/>
</dbReference>
<dbReference type="SUPFAM" id="SSF46785">
    <property type="entry name" value="Winged helix' DNA-binding domain"/>
    <property type="match status" value="1"/>
</dbReference>
<comment type="caution">
    <text evidence="5">The sequence shown here is derived from an EMBL/GenBank/DDBJ whole genome shotgun (WGS) entry which is preliminary data.</text>
</comment>
<dbReference type="EMBL" id="JAMZFV010000045">
    <property type="protein sequence ID" value="MCP1111539.1"/>
    <property type="molecule type" value="Genomic_DNA"/>
</dbReference>
<dbReference type="SUPFAM" id="SSF100950">
    <property type="entry name" value="NagB/RpiA/CoA transferase-like"/>
    <property type="match status" value="1"/>
</dbReference>
<dbReference type="RefSeq" id="WP_262070398.1">
    <property type="nucleotide sequence ID" value="NZ_JAMXOC010000045.1"/>
</dbReference>
<dbReference type="InterPro" id="IPR036388">
    <property type="entry name" value="WH-like_DNA-bd_sf"/>
</dbReference>
<dbReference type="InterPro" id="IPR050313">
    <property type="entry name" value="Carb_Metab_HTH_regulators"/>
</dbReference>
<dbReference type="InterPro" id="IPR014036">
    <property type="entry name" value="DeoR-like_C"/>
</dbReference>
<dbReference type="PROSITE" id="PS00894">
    <property type="entry name" value="HTH_DEOR_1"/>
    <property type="match status" value="1"/>
</dbReference>
<gene>
    <name evidence="5" type="ORF">NK118_14895</name>
</gene>
<sequence>MLTEKRYDLILKLLNEKRSVTVTELTEHLKASESTIRRDLNALDQAGRLVKVFGGAVAMEMSFVSEEPSVEQKLDVNMEEKQKIARYAATLIEAGDFIYLDAGTTTGLMIDYLPQKQITIVTNAVDHAKRLAARGIRVLLIGGELKQTTEAIVGNQAILNIQSYHFTKGFFGTNSVSKKEGFTTPDYNEALVKKTALAACLKKYILCDSAKFDKVSSVTFAPIDEGTVLTEKSPQGSLAGSKNFVVVTQE</sequence>
<accession>A0ABT1ELG1</accession>
<protein>
    <submittedName>
        <fullName evidence="5">DeoR/GlpR family DNA-binding transcription regulator</fullName>
    </submittedName>
</protein>
<evidence type="ECO:0000259" key="4">
    <source>
        <dbReference type="PROSITE" id="PS51000"/>
    </source>
</evidence>
<keyword evidence="1" id="KW-0805">Transcription regulation</keyword>
<dbReference type="Proteomes" id="UP001523565">
    <property type="component" value="Unassembled WGS sequence"/>
</dbReference>